<dbReference type="EMBL" id="SRXV01000002">
    <property type="protein sequence ID" value="TGY93376.1"/>
    <property type="molecule type" value="Genomic_DNA"/>
</dbReference>
<evidence type="ECO:0000256" key="2">
    <source>
        <dbReference type="SAM" id="SignalP"/>
    </source>
</evidence>
<evidence type="ECO:0000256" key="1">
    <source>
        <dbReference type="SAM" id="MobiDB-lite"/>
    </source>
</evidence>
<comment type="caution">
    <text evidence="3">The sequence shown here is derived from an EMBL/GenBank/DDBJ whole genome shotgun (WGS) entry which is preliminary data.</text>
</comment>
<feature type="signal peptide" evidence="2">
    <location>
        <begin position="1"/>
        <end position="23"/>
    </location>
</feature>
<dbReference type="OrthoDB" id="9802674at2"/>
<gene>
    <name evidence="3" type="ORF">E5162_07215</name>
</gene>
<feature type="chain" id="PRO_5020214764" evidence="2">
    <location>
        <begin position="24"/>
        <end position="215"/>
    </location>
</feature>
<dbReference type="Proteomes" id="UP000305451">
    <property type="component" value="Unassembled WGS sequence"/>
</dbReference>
<keyword evidence="4" id="KW-1185">Reference proteome</keyword>
<feature type="region of interest" description="Disordered" evidence="1">
    <location>
        <begin position="194"/>
        <end position="215"/>
    </location>
</feature>
<reference evidence="3 4" key="1">
    <citation type="journal article" date="2013" name="Int. J. Syst. Evol. Microbiol.">
        <title>Marinicauda pacifica gen. nov., sp. nov., a prosthecate alphaproteobacterium of the family Hyphomonadaceae isolated from deep seawater.</title>
        <authorList>
            <person name="Zhang X.Y."/>
            <person name="Li G.W."/>
            <person name="Wang C.S."/>
            <person name="Zhang Y.J."/>
            <person name="Xu X.W."/>
            <person name="Li H."/>
            <person name="Liu A."/>
            <person name="Liu C."/>
            <person name="Xie B.B."/>
            <person name="Qin Q.L."/>
            <person name="Xu Z."/>
            <person name="Chen X.L."/>
            <person name="Zhou B.C."/>
            <person name="Zhang Y.Z."/>
        </authorList>
    </citation>
    <scope>NUCLEOTIDE SEQUENCE [LARGE SCALE GENOMIC DNA]</scope>
    <source>
        <strain evidence="3 4">P-1 km-3</strain>
    </source>
</reference>
<dbReference type="InterPro" id="IPR019027">
    <property type="entry name" value="Pilus_biogenesis_CpaD-related"/>
</dbReference>
<organism evidence="3 4">
    <name type="scientific">Marinicauda pacifica</name>
    <dbReference type="NCBI Taxonomy" id="1133559"/>
    <lineage>
        <taxon>Bacteria</taxon>
        <taxon>Pseudomonadati</taxon>
        <taxon>Pseudomonadota</taxon>
        <taxon>Alphaproteobacteria</taxon>
        <taxon>Maricaulales</taxon>
        <taxon>Maricaulaceae</taxon>
        <taxon>Marinicauda</taxon>
    </lineage>
</organism>
<proteinExistence type="predicted"/>
<dbReference type="NCBIfam" id="TIGR02522">
    <property type="entry name" value="pilus_cpaD"/>
    <property type="match status" value="1"/>
</dbReference>
<keyword evidence="2" id="KW-0732">Signal</keyword>
<dbReference type="AlphaFoldDB" id="A0A4S2HBT8"/>
<dbReference type="PROSITE" id="PS51257">
    <property type="entry name" value="PROKAR_LIPOPROTEIN"/>
    <property type="match status" value="1"/>
</dbReference>
<sequence length="215" mass="22718">MRSALLSLTILTAAAGCASAPMARPEATAVVEQVRVPMPVSPSDNGLTWDQQDLVNALAAEYKAVGHGPFVITYPAHGPNSDAAIAAIAQVRTRLYDAGLDWRDISGSAYDAAGRPDAPVIFSFQRYVAVAPACSQGWEDLAHPRAGETWDQFGCATANNLAAMVADPRDLVTARGLAAPDAARRQTVIDAWRRGEGTATRRSDEESGAVTEVVE</sequence>
<evidence type="ECO:0000313" key="3">
    <source>
        <dbReference type="EMBL" id="TGY93376.1"/>
    </source>
</evidence>
<dbReference type="InterPro" id="IPR013361">
    <property type="entry name" value="Pilus_CpaD"/>
</dbReference>
<evidence type="ECO:0000313" key="4">
    <source>
        <dbReference type="Proteomes" id="UP000305451"/>
    </source>
</evidence>
<name>A0A4S2HBT8_9PROT</name>
<protein>
    <submittedName>
        <fullName evidence="3">Pilus assembly protein CpaD</fullName>
    </submittedName>
</protein>
<feature type="compositionally biased region" description="Basic and acidic residues" evidence="1">
    <location>
        <begin position="194"/>
        <end position="205"/>
    </location>
</feature>
<dbReference type="Pfam" id="PF09476">
    <property type="entry name" value="Pilus_CpaD"/>
    <property type="match status" value="1"/>
</dbReference>
<accession>A0A4S2HBT8</accession>